<dbReference type="OrthoDB" id="9049620at2759"/>
<keyword evidence="9 17" id="KW-0863">Zinc-finger</keyword>
<keyword evidence="10" id="KW-0833">Ubl conjugation pathway</keyword>
<dbReference type="EC" id="2.3.2.27" evidence="5"/>
<accession>F2U8H4</accession>
<evidence type="ECO:0000256" key="10">
    <source>
        <dbReference type="ARBA" id="ARBA00022786"/>
    </source>
</evidence>
<evidence type="ECO:0000256" key="4">
    <source>
        <dbReference type="ARBA" id="ARBA00009506"/>
    </source>
</evidence>
<dbReference type="SMART" id="SM00184">
    <property type="entry name" value="RING"/>
    <property type="match status" value="1"/>
</dbReference>
<comment type="catalytic activity">
    <reaction evidence="1">
        <text>S-ubiquitinyl-[E2 ubiquitin-conjugating enzyme]-L-cysteine + [acceptor protein]-L-lysine = [E2 ubiquitin-conjugating enzyme]-L-cysteine + N(6)-ubiquitinyl-[acceptor protein]-L-lysine.</text>
        <dbReference type="EC" id="2.3.2.27"/>
    </reaction>
</comment>
<keyword evidence="6" id="KW-0808">Transferase</keyword>
<keyword evidence="21" id="KW-1185">Reference proteome</keyword>
<name>F2U8H4_SALR5</name>
<keyword evidence="7" id="KW-0479">Metal-binding</keyword>
<keyword evidence="14" id="KW-0539">Nucleus</keyword>
<comment type="similarity">
    <text evidence="4">Belongs to the RAD18 family.</text>
</comment>
<evidence type="ECO:0000256" key="5">
    <source>
        <dbReference type="ARBA" id="ARBA00012483"/>
    </source>
</evidence>
<keyword evidence="13" id="KW-0234">DNA repair</keyword>
<evidence type="ECO:0000256" key="18">
    <source>
        <dbReference type="SAM" id="MobiDB-lite"/>
    </source>
</evidence>
<comment type="pathway">
    <text evidence="3">Protein modification; protein ubiquitination.</text>
</comment>
<keyword evidence="12" id="KW-0238">DNA-binding</keyword>
<evidence type="ECO:0000259" key="19">
    <source>
        <dbReference type="PROSITE" id="PS50089"/>
    </source>
</evidence>
<dbReference type="GO" id="GO:0061630">
    <property type="term" value="F:ubiquitin protein ligase activity"/>
    <property type="evidence" value="ECO:0007669"/>
    <property type="project" value="UniProtKB-EC"/>
</dbReference>
<comment type="subcellular location">
    <subcellularLocation>
        <location evidence="2">Nucleus</location>
    </subcellularLocation>
</comment>
<evidence type="ECO:0000256" key="6">
    <source>
        <dbReference type="ARBA" id="ARBA00022679"/>
    </source>
</evidence>
<dbReference type="STRING" id="946362.F2U8H4"/>
<dbReference type="InterPro" id="IPR027370">
    <property type="entry name" value="Znf-RING_euk"/>
</dbReference>
<dbReference type="Gene3D" id="3.30.40.10">
    <property type="entry name" value="Zinc/RING finger domain, C3HC4 (zinc finger)"/>
    <property type="match status" value="1"/>
</dbReference>
<dbReference type="GeneID" id="16075087"/>
<dbReference type="AlphaFoldDB" id="F2U8H4"/>
<dbReference type="GO" id="GO:0008270">
    <property type="term" value="F:zinc ion binding"/>
    <property type="evidence" value="ECO:0007669"/>
    <property type="project" value="UniProtKB-KW"/>
</dbReference>
<dbReference type="InParanoid" id="F2U8H4"/>
<evidence type="ECO:0000256" key="15">
    <source>
        <dbReference type="ARBA" id="ARBA00031783"/>
    </source>
</evidence>
<evidence type="ECO:0000256" key="11">
    <source>
        <dbReference type="ARBA" id="ARBA00022833"/>
    </source>
</evidence>
<proteinExistence type="inferred from homology"/>
<dbReference type="Pfam" id="PF13445">
    <property type="entry name" value="zf-RING_UBOX"/>
    <property type="match status" value="1"/>
</dbReference>
<dbReference type="InterPro" id="IPR001841">
    <property type="entry name" value="Znf_RING"/>
</dbReference>
<feature type="region of interest" description="Disordered" evidence="18">
    <location>
        <begin position="87"/>
        <end position="107"/>
    </location>
</feature>
<evidence type="ECO:0000256" key="12">
    <source>
        <dbReference type="ARBA" id="ARBA00023125"/>
    </source>
</evidence>
<dbReference type="PROSITE" id="PS00518">
    <property type="entry name" value="ZF_RING_1"/>
    <property type="match status" value="1"/>
</dbReference>
<dbReference type="InterPro" id="IPR039577">
    <property type="entry name" value="Rad18"/>
</dbReference>
<dbReference type="GO" id="GO:0005634">
    <property type="term" value="C:nucleus"/>
    <property type="evidence" value="ECO:0007669"/>
    <property type="project" value="UniProtKB-SubCell"/>
</dbReference>
<evidence type="ECO:0000256" key="13">
    <source>
        <dbReference type="ARBA" id="ARBA00023204"/>
    </source>
</evidence>
<evidence type="ECO:0000256" key="9">
    <source>
        <dbReference type="ARBA" id="ARBA00022771"/>
    </source>
</evidence>
<dbReference type="GO" id="GO:0097505">
    <property type="term" value="C:Rad6-Rad18 complex"/>
    <property type="evidence" value="ECO:0007669"/>
    <property type="project" value="TreeGrafter"/>
</dbReference>
<organism evidence="21">
    <name type="scientific">Salpingoeca rosetta (strain ATCC 50818 / BSB-021)</name>
    <dbReference type="NCBI Taxonomy" id="946362"/>
    <lineage>
        <taxon>Eukaryota</taxon>
        <taxon>Choanoflagellata</taxon>
        <taxon>Craspedida</taxon>
        <taxon>Salpingoecidae</taxon>
        <taxon>Salpingoeca</taxon>
    </lineage>
</organism>
<dbReference type="PANTHER" id="PTHR14134:SF2">
    <property type="entry name" value="E3 UBIQUITIN-PROTEIN LIGASE RAD18"/>
    <property type="match status" value="1"/>
</dbReference>
<dbReference type="PROSITE" id="PS50089">
    <property type="entry name" value="ZF_RING_2"/>
    <property type="match status" value="1"/>
</dbReference>
<dbReference type="GO" id="GO:0006301">
    <property type="term" value="P:DNA damage tolerance"/>
    <property type="evidence" value="ECO:0007669"/>
    <property type="project" value="InterPro"/>
</dbReference>
<evidence type="ECO:0000256" key="7">
    <source>
        <dbReference type="ARBA" id="ARBA00022723"/>
    </source>
</evidence>
<evidence type="ECO:0000256" key="14">
    <source>
        <dbReference type="ARBA" id="ARBA00023242"/>
    </source>
</evidence>
<keyword evidence="11" id="KW-0862">Zinc</keyword>
<evidence type="ECO:0000313" key="21">
    <source>
        <dbReference type="Proteomes" id="UP000007799"/>
    </source>
</evidence>
<protein>
    <recommendedName>
        <fullName evidence="5">RING-type E3 ubiquitin transferase</fullName>
        <ecNumber evidence="5">2.3.2.27</ecNumber>
    </recommendedName>
    <alternativeName>
        <fullName evidence="15 16">RING-type E3 ubiquitin transferase RAD18</fullName>
    </alternativeName>
</protein>
<dbReference type="Proteomes" id="UP000007799">
    <property type="component" value="Unassembled WGS sequence"/>
</dbReference>
<evidence type="ECO:0000256" key="16">
    <source>
        <dbReference type="ARBA" id="ARBA00082369"/>
    </source>
</evidence>
<evidence type="ECO:0000256" key="3">
    <source>
        <dbReference type="ARBA" id="ARBA00004906"/>
    </source>
</evidence>
<dbReference type="InterPro" id="IPR017907">
    <property type="entry name" value="Znf_RING_CS"/>
</dbReference>
<dbReference type="GO" id="GO:0003697">
    <property type="term" value="F:single-stranded DNA binding"/>
    <property type="evidence" value="ECO:0007669"/>
    <property type="project" value="InterPro"/>
</dbReference>
<evidence type="ECO:0000256" key="17">
    <source>
        <dbReference type="PROSITE-ProRule" id="PRU00175"/>
    </source>
</evidence>
<dbReference type="GO" id="GO:0006513">
    <property type="term" value="P:protein monoubiquitination"/>
    <property type="evidence" value="ECO:0007669"/>
    <property type="project" value="InterPro"/>
</dbReference>
<feature type="domain" description="RING-type" evidence="19">
    <location>
        <begin position="15"/>
        <end position="61"/>
    </location>
</feature>
<dbReference type="KEGG" id="sre:PTSG_04411"/>
<dbReference type="EMBL" id="GL832964">
    <property type="protein sequence ID" value="EGD72682.1"/>
    <property type="molecule type" value="Genomic_DNA"/>
</dbReference>
<reference evidence="20" key="1">
    <citation type="submission" date="2009-08" db="EMBL/GenBank/DDBJ databases">
        <title>Annotation of Salpingoeca rosetta.</title>
        <authorList>
            <consortium name="The Broad Institute Genome Sequencing Platform"/>
            <person name="Russ C."/>
            <person name="Cuomo C."/>
            <person name="Burger G."/>
            <person name="Gray M.W."/>
            <person name="Holland P.W.H."/>
            <person name="King N."/>
            <person name="Lang F.B.F."/>
            <person name="Roger A.J."/>
            <person name="Ruiz-Trillo I."/>
            <person name="Young S.K."/>
            <person name="Zeng Q."/>
            <person name="Gargeya S."/>
            <person name="Alvarado L."/>
            <person name="Berlin A."/>
            <person name="Chapman S.B."/>
            <person name="Chen Z."/>
            <person name="Freedman E."/>
            <person name="Gellesch M."/>
            <person name="Goldberg J."/>
            <person name="Griggs A."/>
            <person name="Gujja S."/>
            <person name="Heilman E."/>
            <person name="Heiman D."/>
            <person name="Howarth C."/>
            <person name="Mehta T."/>
            <person name="Neiman D."/>
            <person name="Pearson M."/>
            <person name="Roberts A."/>
            <person name="Saif S."/>
            <person name="Shea T."/>
            <person name="Shenoy N."/>
            <person name="Sisk P."/>
            <person name="Stolte C."/>
            <person name="Sykes S."/>
            <person name="White J."/>
            <person name="Yandava C."/>
            <person name="Haas B."/>
            <person name="Nusbaum C."/>
            <person name="Birren B."/>
        </authorList>
    </citation>
    <scope>NUCLEOTIDE SEQUENCE [LARGE SCALE GENOMIC DNA]</scope>
    <source>
        <strain evidence="20">ATCC 50818</strain>
    </source>
</reference>
<evidence type="ECO:0000256" key="1">
    <source>
        <dbReference type="ARBA" id="ARBA00000900"/>
    </source>
</evidence>
<dbReference type="InterPro" id="IPR013083">
    <property type="entry name" value="Znf_RING/FYVE/PHD"/>
</dbReference>
<evidence type="ECO:0000313" key="20">
    <source>
        <dbReference type="EMBL" id="EGD72682.1"/>
    </source>
</evidence>
<evidence type="ECO:0000256" key="8">
    <source>
        <dbReference type="ARBA" id="ARBA00022763"/>
    </source>
</evidence>
<dbReference type="GO" id="GO:0006281">
    <property type="term" value="P:DNA repair"/>
    <property type="evidence" value="ECO:0007669"/>
    <property type="project" value="UniProtKB-KW"/>
</dbReference>
<dbReference type="RefSeq" id="XP_004994505.1">
    <property type="nucleotide sequence ID" value="XM_004994448.1"/>
</dbReference>
<dbReference type="SUPFAM" id="SSF57850">
    <property type="entry name" value="RING/U-box"/>
    <property type="match status" value="1"/>
</dbReference>
<sequence length="107" mass="12646">MDENGAKILDSWFRCQICQDYFTAPVLIKTCNHNFCSECIRRHLGYQKQRISFTSQCPTCERDCCPTDLIPNHILTHMLDAYRQSSLEHCRQQQQQRSPPAQLWGRR</sequence>
<dbReference type="PANTHER" id="PTHR14134">
    <property type="entry name" value="E3 UBIQUITIN-PROTEIN LIGASE RAD18"/>
    <property type="match status" value="1"/>
</dbReference>
<evidence type="ECO:0000256" key="2">
    <source>
        <dbReference type="ARBA" id="ARBA00004123"/>
    </source>
</evidence>
<keyword evidence="8" id="KW-0227">DNA damage</keyword>
<gene>
    <name evidence="20" type="ORF">PTSG_04411</name>
</gene>
<dbReference type="FunFam" id="3.30.40.10:FF:000172">
    <property type="entry name" value="E3 ubiquitin-protein ligase RAD18"/>
    <property type="match status" value="1"/>
</dbReference>